<dbReference type="EMBL" id="LR796939">
    <property type="protein sequence ID" value="CAB4176705.1"/>
    <property type="molecule type" value="Genomic_DNA"/>
</dbReference>
<accession>A0A6J5RF43</accession>
<name>A0A6J5RF43_9CAUD</name>
<protein>
    <submittedName>
        <fullName evidence="3">Uncharacterized protein</fullName>
    </submittedName>
</protein>
<dbReference type="EMBL" id="LR796459">
    <property type="protein sequence ID" value="CAB4145853.1"/>
    <property type="molecule type" value="Genomic_DNA"/>
</dbReference>
<dbReference type="EMBL" id="LR797150">
    <property type="protein sequence ID" value="CAB4190234.1"/>
    <property type="molecule type" value="Genomic_DNA"/>
</dbReference>
<reference evidence="3" key="1">
    <citation type="submission" date="2020-05" db="EMBL/GenBank/DDBJ databases">
        <authorList>
            <person name="Chiriac C."/>
            <person name="Salcher M."/>
            <person name="Ghai R."/>
            <person name="Kavagutti S V."/>
        </authorList>
    </citation>
    <scope>NUCLEOTIDE SEQUENCE</scope>
</reference>
<evidence type="ECO:0000313" key="3">
    <source>
        <dbReference type="EMBL" id="CAB4190234.1"/>
    </source>
</evidence>
<organism evidence="3">
    <name type="scientific">uncultured Caudovirales phage</name>
    <dbReference type="NCBI Taxonomy" id="2100421"/>
    <lineage>
        <taxon>Viruses</taxon>
        <taxon>Duplodnaviria</taxon>
        <taxon>Heunggongvirae</taxon>
        <taxon>Uroviricota</taxon>
        <taxon>Caudoviricetes</taxon>
        <taxon>Peduoviridae</taxon>
        <taxon>Maltschvirus</taxon>
        <taxon>Maltschvirus maltsch</taxon>
    </lineage>
</organism>
<sequence>MISPWTKPGTKVVCVESDGSGHGGPYLGVGQVYTVKEMYKTPDGRVGVDICEYDHDRLTRAVWWKFWQPKCKFSFARKLFNPLELPKSITSLLNTAPVDDKVSA</sequence>
<evidence type="ECO:0000313" key="1">
    <source>
        <dbReference type="EMBL" id="CAB4145853.1"/>
    </source>
</evidence>
<evidence type="ECO:0000313" key="2">
    <source>
        <dbReference type="EMBL" id="CAB4176705.1"/>
    </source>
</evidence>
<gene>
    <name evidence="3" type="ORF">UFOVP1204_54</name>
    <name evidence="1" type="ORF">UFOVP473_47</name>
    <name evidence="2" type="ORF">UFOVP983_47</name>
</gene>
<proteinExistence type="predicted"/>